<dbReference type="Proteomes" id="UP000053464">
    <property type="component" value="Unassembled WGS sequence"/>
</dbReference>
<dbReference type="PATRIC" id="fig|1581420.6.peg.66"/>
<proteinExistence type="predicted"/>
<sequence>MIFAIRPEPGLQATLQRGRDMGLAVLGRPLFEVVPLRWTPPPADRFDALLIGSANAVRHAGSALEAFVHLPVHAVGEATADAAREAGLTVAHVGTGGLQQVVTAEKGDKRFLRLAGAEHVALKHPRRIAITVREVYDVRALPITGSDEVSLRVGDPIVLLHSAAAAAHFASECDRRGLDRGRIALACIGPRVAAAAGKGWKACRSAPQPDDAALLSLAENMCH</sequence>
<accession>A0A0G9N0C0</accession>
<name>A0A0G9N0C0_9SPHN</name>
<dbReference type="GO" id="GO:0033014">
    <property type="term" value="P:tetrapyrrole biosynthetic process"/>
    <property type="evidence" value="ECO:0007669"/>
    <property type="project" value="InterPro"/>
</dbReference>
<protein>
    <recommendedName>
        <fullName evidence="1">Tetrapyrrole biosynthesis uroporphyrinogen III synthase domain-containing protein</fullName>
    </recommendedName>
</protein>
<gene>
    <name evidence="2" type="ORF">AAW00_00325</name>
</gene>
<reference evidence="2 3" key="1">
    <citation type="submission" date="2015-04" db="EMBL/GenBank/DDBJ databases">
        <title>The draft genome sequence of Erythrobacter luteus KA37.</title>
        <authorList>
            <person name="Zhuang L."/>
            <person name="Liu Y."/>
            <person name="Shao Z."/>
        </authorList>
    </citation>
    <scope>NUCLEOTIDE SEQUENCE [LARGE SCALE GENOMIC DNA]</scope>
    <source>
        <strain evidence="2 3">KA37</strain>
    </source>
</reference>
<evidence type="ECO:0000313" key="2">
    <source>
        <dbReference type="EMBL" id="KLE34988.1"/>
    </source>
</evidence>
<dbReference type="InterPro" id="IPR036108">
    <property type="entry name" value="4pyrrol_syn_uPrphyn_synt_sf"/>
</dbReference>
<keyword evidence="3" id="KW-1185">Reference proteome</keyword>
<dbReference type="Pfam" id="PF02602">
    <property type="entry name" value="HEM4"/>
    <property type="match status" value="1"/>
</dbReference>
<dbReference type="Gene3D" id="3.40.50.10090">
    <property type="match status" value="2"/>
</dbReference>
<evidence type="ECO:0000259" key="1">
    <source>
        <dbReference type="Pfam" id="PF02602"/>
    </source>
</evidence>
<organism evidence="2 3">
    <name type="scientific">Aurantiacibacter luteus</name>
    <dbReference type="NCBI Taxonomy" id="1581420"/>
    <lineage>
        <taxon>Bacteria</taxon>
        <taxon>Pseudomonadati</taxon>
        <taxon>Pseudomonadota</taxon>
        <taxon>Alphaproteobacteria</taxon>
        <taxon>Sphingomonadales</taxon>
        <taxon>Erythrobacteraceae</taxon>
        <taxon>Aurantiacibacter</taxon>
    </lineage>
</organism>
<dbReference type="InterPro" id="IPR003754">
    <property type="entry name" value="4pyrrol_synth_uPrphyn_synth"/>
</dbReference>
<dbReference type="RefSeq" id="WP_047002390.1">
    <property type="nucleotide sequence ID" value="NZ_LBHB01000001.1"/>
</dbReference>
<dbReference type="GO" id="GO:0004852">
    <property type="term" value="F:uroporphyrinogen-III synthase activity"/>
    <property type="evidence" value="ECO:0007669"/>
    <property type="project" value="InterPro"/>
</dbReference>
<dbReference type="AlphaFoldDB" id="A0A0G9N0C0"/>
<dbReference type="SUPFAM" id="SSF69618">
    <property type="entry name" value="HemD-like"/>
    <property type="match status" value="1"/>
</dbReference>
<dbReference type="STRING" id="1581420.AAW00_00325"/>
<feature type="domain" description="Tetrapyrrole biosynthesis uroporphyrinogen III synthase" evidence="1">
    <location>
        <begin position="17"/>
        <end position="215"/>
    </location>
</feature>
<dbReference type="EMBL" id="LBHB01000001">
    <property type="protein sequence ID" value="KLE34988.1"/>
    <property type="molecule type" value="Genomic_DNA"/>
</dbReference>
<comment type="caution">
    <text evidence="2">The sequence shown here is derived from an EMBL/GenBank/DDBJ whole genome shotgun (WGS) entry which is preliminary data.</text>
</comment>
<evidence type="ECO:0000313" key="3">
    <source>
        <dbReference type="Proteomes" id="UP000053464"/>
    </source>
</evidence>